<dbReference type="OrthoDB" id="7055571at2"/>
<evidence type="ECO:0000313" key="2">
    <source>
        <dbReference type="Proteomes" id="UP000193061"/>
    </source>
</evidence>
<dbReference type="RefSeq" id="WP_085804548.1">
    <property type="nucleotide sequence ID" value="NZ_FWFX01000002.1"/>
</dbReference>
<sequence length="291" mass="32192">MIEEQDGQGRKLVTIYDDIYNLADSRAYFQAMHHAGFRTAHHAVAGFKAVLAELRHLRGLHRANIVDFASGYGIAAELLRHNLTLDDVLARYQEGWCDTATVAETIANDRDWLTGNRAPDNINRFIGIDVADKALAYGRDVGVFDAIYAENLEDNLPSEALAQDLSTCDLIVECGSIAHMLPRALDRVLSAAKARRPWIATAPIRGNDTAEAIEVMRDHGYVVESIAVPPFRHRRFADPEEQERAIANAKGRGHDTDGVETTGFFHAQIFLARPPEELTPVADWPISPEAA</sequence>
<dbReference type="Proteomes" id="UP000193061">
    <property type="component" value="Unassembled WGS sequence"/>
</dbReference>
<evidence type="ECO:0008006" key="3">
    <source>
        <dbReference type="Google" id="ProtNLM"/>
    </source>
</evidence>
<dbReference type="EMBL" id="FWFX01000002">
    <property type="protein sequence ID" value="SLN24954.1"/>
    <property type="molecule type" value="Genomic_DNA"/>
</dbReference>
<evidence type="ECO:0000313" key="1">
    <source>
        <dbReference type="EMBL" id="SLN24954.1"/>
    </source>
</evidence>
<gene>
    <name evidence="1" type="ORF">ROA7450_01023</name>
</gene>
<organism evidence="1 2">
    <name type="scientific">Roseovarius albus</name>
    <dbReference type="NCBI Taxonomy" id="1247867"/>
    <lineage>
        <taxon>Bacteria</taxon>
        <taxon>Pseudomonadati</taxon>
        <taxon>Pseudomonadota</taxon>
        <taxon>Alphaproteobacteria</taxon>
        <taxon>Rhodobacterales</taxon>
        <taxon>Roseobacteraceae</taxon>
        <taxon>Roseovarius</taxon>
    </lineage>
</organism>
<protein>
    <recommendedName>
        <fullName evidence="3">Methyltransferase domain protein</fullName>
    </recommendedName>
</protein>
<keyword evidence="2" id="KW-1185">Reference proteome</keyword>
<reference evidence="1 2" key="1">
    <citation type="submission" date="2017-03" db="EMBL/GenBank/DDBJ databases">
        <authorList>
            <person name="Afonso C.L."/>
            <person name="Miller P.J."/>
            <person name="Scott M.A."/>
            <person name="Spackman E."/>
            <person name="Goraichik I."/>
            <person name="Dimitrov K.M."/>
            <person name="Suarez D.L."/>
            <person name="Swayne D.E."/>
        </authorList>
    </citation>
    <scope>NUCLEOTIDE SEQUENCE [LARGE SCALE GENOMIC DNA]</scope>
    <source>
        <strain evidence="1 2">CECT 7450</strain>
    </source>
</reference>
<name>A0A1X6YLQ4_9RHOB</name>
<accession>A0A1X6YLQ4</accession>
<dbReference type="AlphaFoldDB" id="A0A1X6YLQ4"/>
<dbReference type="InterPro" id="IPR029063">
    <property type="entry name" value="SAM-dependent_MTases_sf"/>
</dbReference>
<dbReference type="SUPFAM" id="SSF53335">
    <property type="entry name" value="S-adenosyl-L-methionine-dependent methyltransferases"/>
    <property type="match status" value="1"/>
</dbReference>
<proteinExistence type="predicted"/>